<reference evidence="2 3" key="2">
    <citation type="journal article" date="2021" name="Curr. Genet.">
        <title>Genetic response to nitrogen starvation in the aggressive Eucalyptus foliar pathogen Teratosphaeria destructans.</title>
        <authorList>
            <person name="Havenga M."/>
            <person name="Wingfield B.D."/>
            <person name="Wingfield M.J."/>
            <person name="Dreyer L.L."/>
            <person name="Roets F."/>
            <person name="Aylward J."/>
        </authorList>
    </citation>
    <scope>NUCLEOTIDE SEQUENCE [LARGE SCALE GENOMIC DNA]</scope>
    <source>
        <strain evidence="2">CMW44962</strain>
    </source>
</reference>
<name>A0A9W7VYD0_9PEZI</name>
<keyword evidence="3" id="KW-1185">Reference proteome</keyword>
<protein>
    <recommendedName>
        <fullName evidence="1">DUF7730 domain-containing protein</fullName>
    </recommendedName>
</protein>
<evidence type="ECO:0000259" key="1">
    <source>
        <dbReference type="Pfam" id="PF24864"/>
    </source>
</evidence>
<feature type="domain" description="DUF7730" evidence="1">
    <location>
        <begin position="11"/>
        <end position="118"/>
    </location>
</feature>
<dbReference type="EMBL" id="RIBY02002423">
    <property type="protein sequence ID" value="KAH9815314.1"/>
    <property type="molecule type" value="Genomic_DNA"/>
</dbReference>
<proteinExistence type="predicted"/>
<dbReference type="AlphaFoldDB" id="A0A9W7VYD0"/>
<gene>
    <name evidence="2" type="ORF">Tdes44962_MAKER05642</name>
</gene>
<dbReference type="InterPro" id="IPR038883">
    <property type="entry name" value="AN11006-like"/>
</dbReference>
<dbReference type="InterPro" id="IPR056632">
    <property type="entry name" value="DUF7730"/>
</dbReference>
<dbReference type="PANTHER" id="PTHR42085">
    <property type="entry name" value="F-BOX DOMAIN-CONTAINING PROTEIN"/>
    <property type="match status" value="1"/>
</dbReference>
<comment type="caution">
    <text evidence="2">The sequence shown here is derived from an EMBL/GenBank/DDBJ whole genome shotgun (WGS) entry which is preliminary data.</text>
</comment>
<evidence type="ECO:0000313" key="3">
    <source>
        <dbReference type="Proteomes" id="UP001138500"/>
    </source>
</evidence>
<dbReference type="Pfam" id="PF24864">
    <property type="entry name" value="DUF7730"/>
    <property type="match status" value="1"/>
</dbReference>
<accession>A0A9W7VYD0</accession>
<dbReference type="PANTHER" id="PTHR42085:SF8">
    <property type="entry name" value="F-BOX DOMAIN-CONTAINING PROTEIN"/>
    <property type="match status" value="1"/>
</dbReference>
<reference evidence="2 3" key="1">
    <citation type="journal article" date="2018" name="IMA Fungus">
        <title>IMA Genome-F 10: Nine draft genome sequences of Claviceps purpurea s.lat., including C. arundinis, C. humidiphila, and C. cf. spartinae, pseudomolecules for the pitch canker pathogen Fusarium circinatum, draft genome of Davidsoniella eucalypti, Grosmannia galeiformis, Quambalaria eucalypti, and Teratosphaeria destructans.</title>
        <authorList>
            <person name="Wingfield B.D."/>
            <person name="Liu M."/>
            <person name="Nguyen H.D."/>
            <person name="Lane F.A."/>
            <person name="Morgan S.W."/>
            <person name="De Vos L."/>
            <person name="Wilken P.M."/>
            <person name="Duong T.A."/>
            <person name="Aylward J."/>
            <person name="Coetzee M.P."/>
            <person name="Dadej K."/>
            <person name="De Beer Z.W."/>
            <person name="Findlay W."/>
            <person name="Havenga M."/>
            <person name="Kolarik M."/>
            <person name="Menzies J.G."/>
            <person name="Naidoo K."/>
            <person name="Pochopski O."/>
            <person name="Shoukouhi P."/>
            <person name="Santana Q.C."/>
            <person name="Seifert K.A."/>
            <person name="Soal N."/>
            <person name="Steenkamp E.T."/>
            <person name="Tatham C.T."/>
            <person name="van der Nest M.A."/>
            <person name="Wingfield M.J."/>
        </authorList>
    </citation>
    <scope>NUCLEOTIDE SEQUENCE [LARGE SCALE GENOMIC DNA]</scope>
    <source>
        <strain evidence="2">CMW44962</strain>
    </source>
</reference>
<dbReference type="Proteomes" id="UP001138500">
    <property type="component" value="Unassembled WGS sequence"/>
</dbReference>
<sequence length="259" mass="29168">MSASTPSEPCLFLSLPLEVRCLVYEHLFTTTIAQNAKLVLYFVDNEEDIFQDDQGQIEQAGLLDWFRPDRKQFKLKSDRRIRKAQRARTQNTAILQTCQIISFEAQDVLYSCSKFSIELDWRSPMPSEYKIMALTPATGNLISRTRKVESLSILTSAGTQENLREALTHLVGLMGAHYSPRQPLDIKAIEIRMRDKDVDMAVVEGLGDLNCRAGVKLYGLHAEEEEDPMDLAPLEGLAERLGGTVAGQKLYTPSRESET</sequence>
<evidence type="ECO:0000313" key="2">
    <source>
        <dbReference type="EMBL" id="KAH9815314.1"/>
    </source>
</evidence>
<organism evidence="2 3">
    <name type="scientific">Teratosphaeria destructans</name>
    <dbReference type="NCBI Taxonomy" id="418781"/>
    <lineage>
        <taxon>Eukaryota</taxon>
        <taxon>Fungi</taxon>
        <taxon>Dikarya</taxon>
        <taxon>Ascomycota</taxon>
        <taxon>Pezizomycotina</taxon>
        <taxon>Dothideomycetes</taxon>
        <taxon>Dothideomycetidae</taxon>
        <taxon>Mycosphaerellales</taxon>
        <taxon>Teratosphaeriaceae</taxon>
        <taxon>Teratosphaeria</taxon>
    </lineage>
</organism>